<evidence type="ECO:0000313" key="1">
    <source>
        <dbReference type="EnsemblMetazoa" id="RPRC003492-PA"/>
    </source>
</evidence>
<protein>
    <submittedName>
        <fullName evidence="1">Uncharacterized protein</fullName>
    </submittedName>
</protein>
<proteinExistence type="predicted"/>
<reference evidence="1" key="1">
    <citation type="submission" date="2015-05" db="UniProtKB">
        <authorList>
            <consortium name="EnsemblMetazoa"/>
        </authorList>
    </citation>
    <scope>IDENTIFICATION</scope>
</reference>
<dbReference type="OMA" id="NESWDDT"/>
<dbReference type="EnsemblMetazoa" id="RPRC003492-RA">
    <property type="protein sequence ID" value="RPRC003492-PA"/>
    <property type="gene ID" value="RPRC003492"/>
</dbReference>
<name>T1HHG9_RHOPR</name>
<dbReference type="InParanoid" id="T1HHG9"/>
<dbReference type="Gene3D" id="3.30.70.1820">
    <property type="entry name" value="L1 transposable element, RRM domain"/>
    <property type="match status" value="1"/>
</dbReference>
<dbReference type="Proteomes" id="UP000015103">
    <property type="component" value="Unassembled WGS sequence"/>
</dbReference>
<organism evidence="1 2">
    <name type="scientific">Rhodnius prolixus</name>
    <name type="common">Triatomid bug</name>
    <dbReference type="NCBI Taxonomy" id="13249"/>
    <lineage>
        <taxon>Eukaryota</taxon>
        <taxon>Metazoa</taxon>
        <taxon>Ecdysozoa</taxon>
        <taxon>Arthropoda</taxon>
        <taxon>Hexapoda</taxon>
        <taxon>Insecta</taxon>
        <taxon>Pterygota</taxon>
        <taxon>Neoptera</taxon>
        <taxon>Paraneoptera</taxon>
        <taxon>Hemiptera</taxon>
        <taxon>Heteroptera</taxon>
        <taxon>Panheteroptera</taxon>
        <taxon>Cimicomorpha</taxon>
        <taxon>Reduviidae</taxon>
        <taxon>Triatominae</taxon>
        <taxon>Rhodnius</taxon>
    </lineage>
</organism>
<keyword evidence="2" id="KW-1185">Reference proteome</keyword>
<dbReference type="STRING" id="13249.T1HHG9"/>
<sequence>MAEKITLDEIANLIKGLQVEIRQGNEQFQIYREQLENTKQRVSDLEGVQIDIIRVLDETQSEVKYLRESQRRNNLMLFNIKEEQGETTSDLLKLVRDIFLTKLEISLMSTDISNIYRVGKIKDERPILIKLHCLWQKFEILKAAKKLRGSNISISEDFSPE</sequence>
<evidence type="ECO:0000313" key="2">
    <source>
        <dbReference type="Proteomes" id="UP000015103"/>
    </source>
</evidence>
<dbReference type="AlphaFoldDB" id="T1HHG9"/>
<dbReference type="EMBL" id="ACPB03031135">
    <property type="status" value="NOT_ANNOTATED_CDS"/>
    <property type="molecule type" value="Genomic_DNA"/>
</dbReference>
<dbReference type="VEuPathDB" id="VectorBase:RPRC003492"/>
<dbReference type="HOGENOM" id="CLU_1647976_0_0_1"/>
<accession>T1HHG9</accession>